<keyword evidence="1" id="KW-0472">Membrane</keyword>
<dbReference type="Gene3D" id="3.40.50.1820">
    <property type="entry name" value="alpha/beta hydrolase"/>
    <property type="match status" value="1"/>
</dbReference>
<dbReference type="PRINTS" id="PR00111">
    <property type="entry name" value="ABHYDROLASE"/>
</dbReference>
<gene>
    <name evidence="4" type="primary">LOC113871674</name>
</gene>
<dbReference type="InterPro" id="IPR000073">
    <property type="entry name" value="AB_hydrolase_1"/>
</dbReference>
<dbReference type="KEGG" id="aprc:113871674"/>
<evidence type="ECO:0000259" key="2">
    <source>
        <dbReference type="Pfam" id="PF00561"/>
    </source>
</evidence>
<feature type="transmembrane region" description="Helical" evidence="1">
    <location>
        <begin position="21"/>
        <end position="44"/>
    </location>
</feature>
<keyword evidence="1" id="KW-0812">Transmembrane</keyword>
<dbReference type="OrthoDB" id="284184at2759"/>
<accession>A0A8B8MBU2</accession>
<evidence type="ECO:0000256" key="1">
    <source>
        <dbReference type="SAM" id="Phobius"/>
    </source>
</evidence>
<dbReference type="PANTHER" id="PTHR43689">
    <property type="entry name" value="HYDROLASE"/>
    <property type="match status" value="1"/>
</dbReference>
<feature type="domain" description="AB hydrolase-1" evidence="2">
    <location>
        <begin position="205"/>
        <end position="312"/>
    </location>
</feature>
<dbReference type="InterPro" id="IPR029058">
    <property type="entry name" value="AB_hydrolase_fold"/>
</dbReference>
<reference evidence="3" key="1">
    <citation type="journal article" date="2019" name="Toxins">
        <title>Detection of Abrin-Like and Prepropulchellin-Like Toxin Genes and Transcripts Using Whole Genome Sequencing and Full-Length Transcript Sequencing of Abrus precatorius.</title>
        <authorList>
            <person name="Hovde B.T."/>
            <person name="Daligault H.E."/>
            <person name="Hanschen E.R."/>
            <person name="Kunde Y.A."/>
            <person name="Johnson M.B."/>
            <person name="Starkenburg S.R."/>
            <person name="Johnson S.L."/>
        </authorList>
    </citation>
    <scope>NUCLEOTIDE SEQUENCE [LARGE SCALE GENOMIC DNA]</scope>
</reference>
<dbReference type="SMR" id="A0A8B8MBU2"/>
<proteinExistence type="predicted"/>
<keyword evidence="3" id="KW-1185">Reference proteome</keyword>
<sequence length="483" mass="54582">MGVMGKTRSVVTMSGRVMNEAVSFIAFCALDLIDFLLCFVFKAVDLLFEAEFRPCYCSSTKEAITSSGKILVSEQGGESKIFSLSSTKLQLEDISDTLYSRPSLVSEVSRLTLNEFKRFKLEEPLLQSKRGNSRCSTFTVNNTIVEMLQGKIGRQEVHPIPRWSDCDCKLCTSWISSSPSHHSNSKATLFVKAQCPTTDEAQEDVLFIHGFISSSLFWTETLFPNFSSLAKSSYRLFAVDLLGFGRSPKPSESLYTLREHLDMIERSVLEAHKVKSFHIVAHSLGCILALALAVKHPQSVKSLTLLAPPFYPVPKGEAQATQYVMRKVAPRRVWPPMAFGASLVCWYEHITRVICLLICKNHRLWEFLTKLVTRNRVRTFLLEGFFCHTHNAAWHTLHNIICGTAGKIGSYLDAVRENPNCKVTIFHGKKDEVIPVECSYEVQRRIPRAHVRVIDNKDHITIVVGRQKAFARELEEIWGTTNN</sequence>
<name>A0A8B8MBU2_ABRPR</name>
<dbReference type="GeneID" id="113871674"/>
<reference evidence="4" key="2">
    <citation type="submission" date="2025-08" db="UniProtKB">
        <authorList>
            <consortium name="RefSeq"/>
        </authorList>
    </citation>
    <scope>IDENTIFICATION</scope>
    <source>
        <tissue evidence="4">Young leaves</tissue>
    </source>
</reference>
<protein>
    <submittedName>
        <fullName evidence="4">Probable lysophospholipase BODYGUARD 3</fullName>
    </submittedName>
</protein>
<dbReference type="PANTHER" id="PTHR43689:SF9">
    <property type="entry name" value="LYSOPHOSPHOLIPASE BODYGUARD 3-RELATED"/>
    <property type="match status" value="1"/>
</dbReference>
<dbReference type="AlphaFoldDB" id="A0A8B8MBU2"/>
<dbReference type="Proteomes" id="UP000694853">
    <property type="component" value="Unplaced"/>
</dbReference>
<dbReference type="RefSeq" id="XP_027364574.1">
    <property type="nucleotide sequence ID" value="XM_027508773.1"/>
</dbReference>
<dbReference type="Pfam" id="PF00561">
    <property type="entry name" value="Abhydrolase_1"/>
    <property type="match status" value="1"/>
</dbReference>
<evidence type="ECO:0000313" key="4">
    <source>
        <dbReference type="RefSeq" id="XP_027364574.1"/>
    </source>
</evidence>
<dbReference type="SUPFAM" id="SSF53474">
    <property type="entry name" value="alpha/beta-Hydrolases"/>
    <property type="match status" value="1"/>
</dbReference>
<keyword evidence="1" id="KW-1133">Transmembrane helix</keyword>
<organism evidence="3 4">
    <name type="scientific">Abrus precatorius</name>
    <name type="common">Indian licorice</name>
    <name type="synonym">Glycine abrus</name>
    <dbReference type="NCBI Taxonomy" id="3816"/>
    <lineage>
        <taxon>Eukaryota</taxon>
        <taxon>Viridiplantae</taxon>
        <taxon>Streptophyta</taxon>
        <taxon>Embryophyta</taxon>
        <taxon>Tracheophyta</taxon>
        <taxon>Spermatophyta</taxon>
        <taxon>Magnoliopsida</taxon>
        <taxon>eudicotyledons</taxon>
        <taxon>Gunneridae</taxon>
        <taxon>Pentapetalae</taxon>
        <taxon>rosids</taxon>
        <taxon>fabids</taxon>
        <taxon>Fabales</taxon>
        <taxon>Fabaceae</taxon>
        <taxon>Papilionoideae</taxon>
        <taxon>50 kb inversion clade</taxon>
        <taxon>NPAAA clade</taxon>
        <taxon>indigoferoid/millettioid clade</taxon>
        <taxon>Abreae</taxon>
        <taxon>Abrus</taxon>
    </lineage>
</organism>
<evidence type="ECO:0000313" key="3">
    <source>
        <dbReference type="Proteomes" id="UP000694853"/>
    </source>
</evidence>